<feature type="transmembrane region" description="Helical" evidence="1">
    <location>
        <begin position="34"/>
        <end position="56"/>
    </location>
</feature>
<feature type="transmembrane region" description="Helical" evidence="1">
    <location>
        <begin position="5"/>
        <end position="22"/>
    </location>
</feature>
<accession>A0A6V6YTR7</accession>
<keyword evidence="1" id="KW-0812">Transmembrane</keyword>
<evidence type="ECO:0000313" key="3">
    <source>
        <dbReference type="Proteomes" id="UP000556700"/>
    </source>
</evidence>
<organism evidence="2 3">
    <name type="scientific">Flavobacterium chungangense</name>
    <dbReference type="NCBI Taxonomy" id="554283"/>
    <lineage>
        <taxon>Bacteria</taxon>
        <taxon>Pseudomonadati</taxon>
        <taxon>Bacteroidota</taxon>
        <taxon>Flavobacteriia</taxon>
        <taxon>Flavobacteriales</taxon>
        <taxon>Flavobacteriaceae</taxon>
        <taxon>Flavobacterium</taxon>
    </lineage>
</organism>
<sequence length="96" mass="11268">MSRKYILSIMFLMINLIVYFFLLPDAQNMANSHYSSALLGTIFYSVSIFLTSYYLIKYYPKKITIEALIFILIILSFFFWGIKLNNLFCELCMNSG</sequence>
<dbReference type="AlphaFoldDB" id="A0A6V6YTR7"/>
<keyword evidence="3" id="KW-1185">Reference proteome</keyword>
<dbReference type="Proteomes" id="UP000556700">
    <property type="component" value="Unassembled WGS sequence"/>
</dbReference>
<reference evidence="2 3" key="1">
    <citation type="submission" date="2020-06" db="EMBL/GenBank/DDBJ databases">
        <authorList>
            <person name="Criscuolo A."/>
        </authorList>
    </citation>
    <scope>NUCLEOTIDE SEQUENCE [LARGE SCALE GENOMIC DNA]</scope>
    <source>
        <strain evidence="3">CIP 110025</strain>
    </source>
</reference>
<keyword evidence="1" id="KW-1133">Transmembrane helix</keyword>
<evidence type="ECO:0000313" key="2">
    <source>
        <dbReference type="EMBL" id="CAD0002679.1"/>
    </source>
</evidence>
<protein>
    <submittedName>
        <fullName evidence="2">Uncharacterized protein</fullName>
    </submittedName>
</protein>
<evidence type="ECO:0000256" key="1">
    <source>
        <dbReference type="SAM" id="Phobius"/>
    </source>
</evidence>
<feature type="transmembrane region" description="Helical" evidence="1">
    <location>
        <begin position="63"/>
        <end position="82"/>
    </location>
</feature>
<keyword evidence="1" id="KW-0472">Membrane</keyword>
<comment type="caution">
    <text evidence="2">The sequence shown here is derived from an EMBL/GenBank/DDBJ whole genome shotgun (WGS) entry which is preliminary data.</text>
</comment>
<proteinExistence type="predicted"/>
<dbReference type="EMBL" id="CAIJDO010000094">
    <property type="protein sequence ID" value="CAD0002679.1"/>
    <property type="molecule type" value="Genomic_DNA"/>
</dbReference>
<gene>
    <name evidence="2" type="ORF">FLACHUCJ7_01028</name>
</gene>
<name>A0A6V6YTR7_9FLAO</name>